<evidence type="ECO:0000256" key="6">
    <source>
        <dbReference type="ARBA" id="ARBA00022723"/>
    </source>
</evidence>
<dbReference type="HOGENOM" id="CLU_012153_1_2_11"/>
<keyword evidence="5" id="KW-0288">FMN</keyword>
<evidence type="ECO:0000259" key="11">
    <source>
        <dbReference type="Pfam" id="PF07992"/>
    </source>
</evidence>
<dbReference type="Pfam" id="PF00724">
    <property type="entry name" value="Oxidored_FMN"/>
    <property type="match status" value="1"/>
</dbReference>
<evidence type="ECO:0000256" key="9">
    <source>
        <dbReference type="ARBA" id="ARBA00023014"/>
    </source>
</evidence>
<dbReference type="EMBL" id="CP002665">
    <property type="protein sequence ID" value="AEI13219.1"/>
    <property type="molecule type" value="Genomic_DNA"/>
</dbReference>
<dbReference type="PANTHER" id="PTHR42917:SF2">
    <property type="entry name" value="2,4-DIENOYL-COA REDUCTASE [(2E)-ENOYL-COA-PRODUCING]"/>
    <property type="match status" value="1"/>
</dbReference>
<evidence type="ECO:0000256" key="8">
    <source>
        <dbReference type="ARBA" id="ARBA00023004"/>
    </source>
</evidence>
<accession>F8A4H1</accession>
<dbReference type="Gene3D" id="3.40.50.720">
    <property type="entry name" value="NAD(P)-binding Rossmann-like Domain"/>
    <property type="match status" value="1"/>
</dbReference>
<organism evidence="12 13">
    <name type="scientific">Cellulomonas gilvus (strain ATCC 13127 / NRRL B-14078)</name>
    <name type="common">Cellvibrio gilvus</name>
    <dbReference type="NCBI Taxonomy" id="593907"/>
    <lineage>
        <taxon>Bacteria</taxon>
        <taxon>Bacillati</taxon>
        <taxon>Actinomycetota</taxon>
        <taxon>Actinomycetes</taxon>
        <taxon>Micrococcales</taxon>
        <taxon>Cellulomonadaceae</taxon>
        <taxon>Cellulomonas</taxon>
    </lineage>
</organism>
<reference evidence="13" key="1">
    <citation type="submission" date="2011-04" db="EMBL/GenBank/DDBJ databases">
        <title>Complete sequence of Cellvibrio gilvus ATCC 13127.</title>
        <authorList>
            <person name="Lucas S."/>
            <person name="Han J."/>
            <person name="Lapidus A."/>
            <person name="Cheng J.-F."/>
            <person name="Goodwin L."/>
            <person name="Pitluck S."/>
            <person name="Peters L."/>
            <person name="Munk A."/>
            <person name="Detter J.C."/>
            <person name="Han C."/>
            <person name="Tapia R."/>
            <person name="Land M."/>
            <person name="Hauser L."/>
            <person name="Kyrpides N."/>
            <person name="Ivanova N."/>
            <person name="Ovchinnikova G."/>
            <person name="Pagani I."/>
            <person name="Mead D."/>
            <person name="Brumm P."/>
            <person name="Woyke T."/>
        </authorList>
    </citation>
    <scope>NUCLEOTIDE SEQUENCE [LARGE SCALE GENOMIC DNA]</scope>
    <source>
        <strain evidence="13">ATCC 13127 / NRRL B-14078</strain>
    </source>
</reference>
<evidence type="ECO:0000313" key="13">
    <source>
        <dbReference type="Proteomes" id="UP000000485"/>
    </source>
</evidence>
<dbReference type="Proteomes" id="UP000000485">
    <property type="component" value="Chromosome"/>
</dbReference>
<dbReference type="GO" id="GO:0051536">
    <property type="term" value="F:iron-sulfur cluster binding"/>
    <property type="evidence" value="ECO:0007669"/>
    <property type="project" value="UniProtKB-KW"/>
</dbReference>
<feature type="domain" description="FAD/NAD(P)-binding" evidence="11">
    <location>
        <begin position="384"/>
        <end position="608"/>
    </location>
</feature>
<dbReference type="RefSeq" id="WP_013884736.1">
    <property type="nucleotide sequence ID" value="NC_015671.1"/>
</dbReference>
<dbReference type="InterPro" id="IPR013785">
    <property type="entry name" value="Aldolase_TIM"/>
</dbReference>
<evidence type="ECO:0000259" key="10">
    <source>
        <dbReference type="Pfam" id="PF00724"/>
    </source>
</evidence>
<dbReference type="AlphaFoldDB" id="F8A4H1"/>
<dbReference type="SUPFAM" id="SSF51905">
    <property type="entry name" value="FAD/NAD(P)-binding domain"/>
    <property type="match status" value="1"/>
</dbReference>
<dbReference type="GO" id="GO:0010181">
    <property type="term" value="F:FMN binding"/>
    <property type="evidence" value="ECO:0007669"/>
    <property type="project" value="InterPro"/>
</dbReference>
<gene>
    <name evidence="12" type="ordered locus">Celgi_2720</name>
</gene>
<dbReference type="InterPro" id="IPR051793">
    <property type="entry name" value="NADH:flavin_oxidoreductase"/>
</dbReference>
<keyword evidence="7" id="KW-0560">Oxidoreductase</keyword>
<evidence type="ECO:0000313" key="12">
    <source>
        <dbReference type="EMBL" id="AEI13219.1"/>
    </source>
</evidence>
<comment type="cofactor">
    <cofactor evidence="1">
        <name>FMN</name>
        <dbReference type="ChEBI" id="CHEBI:58210"/>
    </cofactor>
</comment>
<name>F8A4H1_CELGA</name>
<feature type="domain" description="NADH:flavin oxidoreductase/NADH oxidase N-terminal" evidence="10">
    <location>
        <begin position="8"/>
        <end position="337"/>
    </location>
</feature>
<sequence length="642" mass="67690">MTDYSRILEPGRIGALTLPNRVIMAPMGTEMGTHEGLFTEREIAYYAERAAGGTGLVVTGISAVSQDFEQINPGLCRVDTDACVPGLTALAEAVHAVGGLISLQLTAGLGRNINVVDPQRPPISASDNPHYADPGVLCRPLETAEIRLIVQRFGEAAARAARAGIDALDIHGHTGYLIDQFMSPQWNRREDEYGGSTQNRCRFAVEIIQAVKQAAPGLPVSFRLSVDHRYPGGRGVAESQEIARILEAAGLDLMMADEGSYEAMDYVFPPYYLGDACMVPAARAMKDVLTIPVMAVGNLTPENAQAALEAGDADFVGIGRGLIADPQWAGKLAAGRREDIRPCIRCNQLCVGNAFFALPLGCAVNPQVGFERERALTPVDAPRRVAVVGGGPAGLEAARVAAARGHDVDLYEQADHLGGVLWPAATPEFKSELRTMIGWWERQLAALPVRVHLGTSITADSPELDGVDDVIVATGATPVVPASIPGIEAAHVVEVVDAHLDRARIGHSVAVAGGGLSGVDLALELAEDGHQVTVVEMADQIAPDLLIINKITLLRRLEAAGVRLLTEHRVVAVTPEGVRAEGPDGTVEIPADTVVTAFGVRAARGLADALEGRAKVHAIGDCVHPAKVAEAVNAGFEAAFAL</sequence>
<dbReference type="Pfam" id="PF07992">
    <property type="entry name" value="Pyr_redox_2"/>
    <property type="match status" value="1"/>
</dbReference>
<comment type="similarity">
    <text evidence="3">In the N-terminal section; belongs to the NADH:flavin oxidoreductase/NADH oxidase family.</text>
</comment>
<keyword evidence="8" id="KW-0408">Iron</keyword>
<proteinExistence type="inferred from homology"/>
<dbReference type="InterPro" id="IPR023753">
    <property type="entry name" value="FAD/NAD-binding_dom"/>
</dbReference>
<dbReference type="GO" id="GO:0046872">
    <property type="term" value="F:metal ion binding"/>
    <property type="evidence" value="ECO:0007669"/>
    <property type="project" value="UniProtKB-KW"/>
</dbReference>
<evidence type="ECO:0000256" key="1">
    <source>
        <dbReference type="ARBA" id="ARBA00001917"/>
    </source>
</evidence>
<keyword evidence="13" id="KW-1185">Reference proteome</keyword>
<dbReference type="eggNOG" id="COG0446">
    <property type="taxonomic scope" value="Bacteria"/>
</dbReference>
<evidence type="ECO:0000256" key="4">
    <source>
        <dbReference type="ARBA" id="ARBA00022630"/>
    </source>
</evidence>
<dbReference type="Gene3D" id="3.20.20.70">
    <property type="entry name" value="Aldolase class I"/>
    <property type="match status" value="1"/>
</dbReference>
<dbReference type="GO" id="GO:0016491">
    <property type="term" value="F:oxidoreductase activity"/>
    <property type="evidence" value="ECO:0007669"/>
    <property type="project" value="UniProtKB-KW"/>
</dbReference>
<protein>
    <submittedName>
        <fullName evidence="12">NADH:flavin oxidoreductase/NADH oxidase</fullName>
    </submittedName>
</protein>
<dbReference type="STRING" id="593907.Celgi_2720"/>
<dbReference type="PRINTS" id="PR00368">
    <property type="entry name" value="FADPNR"/>
</dbReference>
<keyword evidence="4" id="KW-0285">Flavoprotein</keyword>
<dbReference type="PRINTS" id="PR00411">
    <property type="entry name" value="PNDRDTASEI"/>
</dbReference>
<evidence type="ECO:0000256" key="7">
    <source>
        <dbReference type="ARBA" id="ARBA00023002"/>
    </source>
</evidence>
<dbReference type="CDD" id="cd02803">
    <property type="entry name" value="OYE_like_FMN_family"/>
    <property type="match status" value="1"/>
</dbReference>
<evidence type="ECO:0000256" key="2">
    <source>
        <dbReference type="ARBA" id="ARBA00001966"/>
    </source>
</evidence>
<dbReference type="InterPro" id="IPR036188">
    <property type="entry name" value="FAD/NAD-bd_sf"/>
</dbReference>
<dbReference type="PANTHER" id="PTHR42917">
    <property type="entry name" value="2,4-DIENOYL-COA REDUCTASE"/>
    <property type="match status" value="1"/>
</dbReference>
<keyword evidence="9" id="KW-0411">Iron-sulfur</keyword>
<evidence type="ECO:0000256" key="3">
    <source>
        <dbReference type="ARBA" id="ARBA00011048"/>
    </source>
</evidence>
<dbReference type="SUPFAM" id="SSF51395">
    <property type="entry name" value="FMN-linked oxidoreductases"/>
    <property type="match status" value="1"/>
</dbReference>
<dbReference type="KEGG" id="cga:Celgi_2720"/>
<dbReference type="Gene3D" id="3.50.50.60">
    <property type="entry name" value="FAD/NAD(P)-binding domain"/>
    <property type="match status" value="1"/>
</dbReference>
<evidence type="ECO:0000256" key="5">
    <source>
        <dbReference type="ARBA" id="ARBA00022643"/>
    </source>
</evidence>
<dbReference type="eggNOG" id="COG1902">
    <property type="taxonomic scope" value="Bacteria"/>
</dbReference>
<dbReference type="InterPro" id="IPR001155">
    <property type="entry name" value="OxRdtase_FMN_N"/>
</dbReference>
<keyword evidence="6" id="KW-0479">Metal-binding</keyword>
<comment type="cofactor">
    <cofactor evidence="2">
        <name>[4Fe-4S] cluster</name>
        <dbReference type="ChEBI" id="CHEBI:49883"/>
    </cofactor>
</comment>